<gene>
    <name evidence="3" type="primary">PKIG</name>
</gene>
<accession>A0A6P8NJ58</accession>
<dbReference type="CTD" id="11142"/>
<evidence type="ECO:0000313" key="2">
    <source>
        <dbReference type="Proteomes" id="UP000515159"/>
    </source>
</evidence>
<sequence>MPKRRGRSAAGASRRSGPAAFGNIDELLRRMQDMTAVSVDSPLEAWQRGEVQEISLGLETTLNHDARAPPQQPHTTSSPREGMLPGNGGHSTPEAREIHLESRSSGSHFLQESLNLENEDLTSTGARSSQTIQRQEELAAGEQFELTLQHFLPQKPHEVTLESLWELISNLGKTFYSQFQQIEGKIKNHDSEIGNLKKELEVSKSLTNNLQEDMGLSKKLQETLIKDNTNLRRKIELLENFSRNNNLRLINSPKVPMITPREMLKRYLQEILEIPESSLPPFAQVYYLPTKTRDTQHVANQEPIDISAVLESSDRVVDTRTYPR</sequence>
<dbReference type="AlphaFoldDB" id="A0A6P8NJ58"/>
<feature type="region of interest" description="Disordered" evidence="1">
    <location>
        <begin position="1"/>
        <end position="21"/>
    </location>
</feature>
<reference evidence="3" key="1">
    <citation type="submission" date="2025-08" db="UniProtKB">
        <authorList>
            <consortium name="RefSeq"/>
        </authorList>
    </citation>
    <scope>IDENTIFICATION</scope>
</reference>
<dbReference type="GO" id="GO:0004860">
    <property type="term" value="F:protein kinase inhibitor activity"/>
    <property type="evidence" value="ECO:0007669"/>
    <property type="project" value="UniProtKB-KW"/>
</dbReference>
<keyword evidence="2" id="KW-1185">Reference proteome</keyword>
<feature type="compositionally biased region" description="Low complexity" evidence="1">
    <location>
        <begin position="8"/>
        <end position="20"/>
    </location>
</feature>
<feature type="region of interest" description="Disordered" evidence="1">
    <location>
        <begin position="63"/>
        <end position="94"/>
    </location>
</feature>
<proteinExistence type="predicted"/>
<keyword evidence="3" id="KW-0649">Protein kinase inhibitor</keyword>
<protein>
    <submittedName>
        <fullName evidence="3">cAMP-dependent protein kinase inhibitor gamma isoform X1</fullName>
    </submittedName>
</protein>
<name>A0A6P8NJ58_GEOSA</name>
<evidence type="ECO:0000256" key="1">
    <source>
        <dbReference type="SAM" id="MobiDB-lite"/>
    </source>
</evidence>
<dbReference type="GeneID" id="117345674"/>
<organism evidence="2 3">
    <name type="scientific">Geotrypetes seraphini</name>
    <name type="common">Gaboon caecilian</name>
    <name type="synonym">Caecilia seraphini</name>
    <dbReference type="NCBI Taxonomy" id="260995"/>
    <lineage>
        <taxon>Eukaryota</taxon>
        <taxon>Metazoa</taxon>
        <taxon>Chordata</taxon>
        <taxon>Craniata</taxon>
        <taxon>Vertebrata</taxon>
        <taxon>Euteleostomi</taxon>
        <taxon>Amphibia</taxon>
        <taxon>Gymnophiona</taxon>
        <taxon>Geotrypetes</taxon>
    </lineage>
</organism>
<dbReference type="Proteomes" id="UP000515159">
    <property type="component" value="Chromosome 11"/>
</dbReference>
<evidence type="ECO:0000313" key="3">
    <source>
        <dbReference type="RefSeq" id="XP_033770559.1"/>
    </source>
</evidence>
<dbReference type="KEGG" id="gsh:117345674"/>
<dbReference type="RefSeq" id="XP_033770559.1">
    <property type="nucleotide sequence ID" value="XM_033914668.1"/>
</dbReference>
<dbReference type="InParanoid" id="A0A6P8NJ58"/>